<dbReference type="EMBL" id="CP008746">
    <property type="protein sequence ID" value="AKJ39851.1"/>
    <property type="molecule type" value="Genomic_DNA"/>
</dbReference>
<proteinExistence type="predicted"/>
<reference evidence="1 2" key="2">
    <citation type="journal article" date="2015" name="Stand. Genomic Sci.">
        <title>The complete genome sequence of the rumen methanogen Methanosarcina barkeri CM1.</title>
        <authorList>
            <person name="Lambie S.C."/>
            <person name="Kelly W.J."/>
            <person name="Leahy S.C."/>
            <person name="Li D."/>
            <person name="Reilly K."/>
            <person name="McAllister T.A."/>
            <person name="Valle E.R."/>
            <person name="Attwood G.T."/>
            <person name="Altermann E."/>
        </authorList>
    </citation>
    <scope>NUCLEOTIDE SEQUENCE [LARGE SCALE GENOMIC DNA]</scope>
    <source>
        <strain evidence="1 2">CM1</strain>
    </source>
</reference>
<dbReference type="PATRIC" id="fig|796385.3.peg.3504"/>
<name>A0A0G3CCY1_METBA</name>
<dbReference type="SUPFAM" id="SSF53448">
    <property type="entry name" value="Nucleotide-diphospho-sugar transferases"/>
    <property type="match status" value="1"/>
</dbReference>
<evidence type="ECO:0000313" key="2">
    <source>
        <dbReference type="Proteomes" id="UP000035331"/>
    </source>
</evidence>
<gene>
    <name evidence="1" type="ORF">MCM1_2855</name>
</gene>
<dbReference type="CDD" id="cd00761">
    <property type="entry name" value="Glyco_tranf_GTA_type"/>
    <property type="match status" value="1"/>
</dbReference>
<evidence type="ECO:0000313" key="1">
    <source>
        <dbReference type="EMBL" id="AKJ39851.1"/>
    </source>
</evidence>
<organism evidence="1 2">
    <name type="scientific">Methanosarcina barkeri CM1</name>
    <dbReference type="NCBI Taxonomy" id="796385"/>
    <lineage>
        <taxon>Archaea</taxon>
        <taxon>Methanobacteriati</taxon>
        <taxon>Methanobacteriota</taxon>
        <taxon>Stenosarchaea group</taxon>
        <taxon>Methanomicrobia</taxon>
        <taxon>Methanosarcinales</taxon>
        <taxon>Methanosarcinaceae</taxon>
        <taxon>Methanosarcina</taxon>
    </lineage>
</organism>
<reference evidence="2" key="1">
    <citation type="submission" date="2014-06" db="EMBL/GenBank/DDBJ databases">
        <title>The complete genome sequence of Methanosarcina barkeri CM1.</title>
        <authorList>
            <consortium name="Pastoral Greenhouse Gas Research Consortium"/>
            <person name="Lambie S.C."/>
            <person name="Leahy S.C."/>
            <person name="Kelly W.J."/>
            <person name="Li D."/>
            <person name="Reilly K."/>
            <person name="Attwood G.T."/>
            <person name="Altermann E."/>
        </authorList>
    </citation>
    <scope>NUCLEOTIDE SEQUENCE [LARGE SCALE GENOMIC DNA]</scope>
    <source>
        <strain evidence="2">CM1</strain>
    </source>
</reference>
<dbReference type="InterPro" id="IPR029044">
    <property type="entry name" value="Nucleotide-diphossugar_trans"/>
</dbReference>
<dbReference type="AlphaFoldDB" id="A0A0G3CCY1"/>
<dbReference type="Gene3D" id="3.90.550.10">
    <property type="entry name" value="Spore Coat Polysaccharide Biosynthesis Protein SpsA, Chain A"/>
    <property type="match status" value="1"/>
</dbReference>
<sequence>MFKITFHKFYKFFICLEDDKNVRKMTQISVIIPTWNRAETLGKAISSAYQTFPPFEIVVCGVMIHRTNKFLT</sequence>
<protein>
    <submittedName>
        <fullName evidence="1">Uncharacterized protein</fullName>
    </submittedName>
</protein>
<dbReference type="Proteomes" id="UP000035331">
    <property type="component" value="Chromosome"/>
</dbReference>
<accession>A0A0G3CCY1</accession>